<dbReference type="GO" id="GO:0022857">
    <property type="term" value="F:transmembrane transporter activity"/>
    <property type="evidence" value="ECO:0007669"/>
    <property type="project" value="InterPro"/>
</dbReference>
<keyword evidence="3" id="KW-0472">Membrane</keyword>
<accession>A0A9P6ELT1</accession>
<dbReference type="InterPro" id="IPR050327">
    <property type="entry name" value="Proton-linked_MCT"/>
</dbReference>
<dbReference type="GO" id="GO:0016020">
    <property type="term" value="C:membrane"/>
    <property type="evidence" value="ECO:0007669"/>
    <property type="project" value="UniProtKB-SubCell"/>
</dbReference>
<keyword evidence="5" id="KW-1185">Reference proteome</keyword>
<evidence type="ECO:0000313" key="4">
    <source>
        <dbReference type="EMBL" id="KAF9531193.1"/>
    </source>
</evidence>
<comment type="subcellular location">
    <subcellularLocation>
        <location evidence="1">Membrane</location>
        <topology evidence="1">Multi-pass membrane protein</topology>
    </subcellularLocation>
</comment>
<dbReference type="PANTHER" id="PTHR11360:SF284">
    <property type="entry name" value="EG:103B4.3 PROTEIN-RELATED"/>
    <property type="match status" value="1"/>
</dbReference>
<dbReference type="AlphaFoldDB" id="A0A9P6ELT1"/>
<comment type="caution">
    <text evidence="4">The sequence shown here is derived from an EMBL/GenBank/DDBJ whole genome shotgun (WGS) entry which is preliminary data.</text>
</comment>
<dbReference type="Pfam" id="PF07690">
    <property type="entry name" value="MFS_1"/>
    <property type="match status" value="1"/>
</dbReference>
<protein>
    <submittedName>
        <fullName evidence="4">Major facilitator superfamily domain-containing protein</fullName>
    </submittedName>
</protein>
<dbReference type="Gene3D" id="1.20.1250.20">
    <property type="entry name" value="MFS general substrate transporter like domains"/>
    <property type="match status" value="2"/>
</dbReference>
<keyword evidence="3" id="KW-0812">Transmembrane</keyword>
<comment type="similarity">
    <text evidence="2">Belongs to the major facilitator superfamily. Monocarboxylate porter (TC 2.A.1.13) family.</text>
</comment>
<feature type="transmembrane region" description="Helical" evidence="3">
    <location>
        <begin position="202"/>
        <end position="223"/>
    </location>
</feature>
<feature type="transmembrane region" description="Helical" evidence="3">
    <location>
        <begin position="114"/>
        <end position="136"/>
    </location>
</feature>
<dbReference type="InterPro" id="IPR011701">
    <property type="entry name" value="MFS"/>
</dbReference>
<dbReference type="InterPro" id="IPR036259">
    <property type="entry name" value="MFS_trans_sf"/>
</dbReference>
<feature type="transmembrane region" description="Helical" evidence="3">
    <location>
        <begin position="405"/>
        <end position="430"/>
    </location>
</feature>
<dbReference type="PANTHER" id="PTHR11360">
    <property type="entry name" value="MONOCARBOXYLATE TRANSPORTER"/>
    <property type="match status" value="1"/>
</dbReference>
<feature type="transmembrane region" description="Helical" evidence="3">
    <location>
        <begin position="167"/>
        <end position="190"/>
    </location>
</feature>
<gene>
    <name evidence="4" type="ORF">CPB83DRAFT_892037</name>
</gene>
<dbReference type="SUPFAM" id="SSF103473">
    <property type="entry name" value="MFS general substrate transporter"/>
    <property type="match status" value="1"/>
</dbReference>
<evidence type="ECO:0000256" key="3">
    <source>
        <dbReference type="SAM" id="Phobius"/>
    </source>
</evidence>
<evidence type="ECO:0000256" key="2">
    <source>
        <dbReference type="ARBA" id="ARBA00006727"/>
    </source>
</evidence>
<keyword evidence="3" id="KW-1133">Transmembrane helix</keyword>
<reference evidence="4" key="1">
    <citation type="submission" date="2020-11" db="EMBL/GenBank/DDBJ databases">
        <authorList>
            <consortium name="DOE Joint Genome Institute"/>
            <person name="Ahrendt S."/>
            <person name="Riley R."/>
            <person name="Andreopoulos W."/>
            <person name="Labutti K."/>
            <person name="Pangilinan J."/>
            <person name="Ruiz-Duenas F.J."/>
            <person name="Barrasa J.M."/>
            <person name="Sanchez-Garcia M."/>
            <person name="Camarero S."/>
            <person name="Miyauchi S."/>
            <person name="Serrano A."/>
            <person name="Linde D."/>
            <person name="Babiker R."/>
            <person name="Drula E."/>
            <person name="Ayuso-Fernandez I."/>
            <person name="Pacheco R."/>
            <person name="Padilla G."/>
            <person name="Ferreira P."/>
            <person name="Barriuso J."/>
            <person name="Kellner H."/>
            <person name="Castanera R."/>
            <person name="Alfaro M."/>
            <person name="Ramirez L."/>
            <person name="Pisabarro A.G."/>
            <person name="Kuo A."/>
            <person name="Tritt A."/>
            <person name="Lipzen A."/>
            <person name="He G."/>
            <person name="Yan M."/>
            <person name="Ng V."/>
            <person name="Cullen D."/>
            <person name="Martin F."/>
            <person name="Rosso M.-N."/>
            <person name="Henrissat B."/>
            <person name="Hibbett D."/>
            <person name="Martinez A.T."/>
            <person name="Grigoriev I.V."/>
        </authorList>
    </citation>
    <scope>NUCLEOTIDE SEQUENCE</scope>
    <source>
        <strain evidence="4">CBS 506.95</strain>
    </source>
</reference>
<evidence type="ECO:0000256" key="1">
    <source>
        <dbReference type="ARBA" id="ARBA00004141"/>
    </source>
</evidence>
<dbReference type="OrthoDB" id="6499973at2759"/>
<feature type="transmembrane region" description="Helical" evidence="3">
    <location>
        <begin position="367"/>
        <end position="393"/>
    </location>
</feature>
<feature type="transmembrane region" description="Helical" evidence="3">
    <location>
        <begin position="143"/>
        <end position="161"/>
    </location>
</feature>
<organism evidence="4 5">
    <name type="scientific">Crepidotus variabilis</name>
    <dbReference type="NCBI Taxonomy" id="179855"/>
    <lineage>
        <taxon>Eukaryota</taxon>
        <taxon>Fungi</taxon>
        <taxon>Dikarya</taxon>
        <taxon>Basidiomycota</taxon>
        <taxon>Agaricomycotina</taxon>
        <taxon>Agaricomycetes</taxon>
        <taxon>Agaricomycetidae</taxon>
        <taxon>Agaricales</taxon>
        <taxon>Agaricineae</taxon>
        <taxon>Crepidotaceae</taxon>
        <taxon>Crepidotus</taxon>
    </lineage>
</organism>
<name>A0A9P6ELT1_9AGAR</name>
<feature type="transmembrane region" description="Helical" evidence="3">
    <location>
        <begin position="276"/>
        <end position="297"/>
    </location>
</feature>
<dbReference type="Proteomes" id="UP000807306">
    <property type="component" value="Unassembled WGS sequence"/>
</dbReference>
<feature type="transmembrane region" description="Helical" evidence="3">
    <location>
        <begin position="312"/>
        <end position="329"/>
    </location>
</feature>
<sequence>MDRHPTIFNNGINDPSLDIDMMPSSETATINTTGQEKEKMEEVSVNRVKDEEAAQTASTPPLPLTFPEGGFDAWKTVFGAWLIQYTCFGYINTFGTFEDYYVRQYLTNYTPSDIGWIGGIQIFLTFSTGAFSGVLLDKGYFTYLLAATLILNSLGLFMLSITHENSYYQVFLSHGVTLGLATGLTWVPSLGIAGHYFQRRRALAVGIVASGAALGAVINPIMLNRFFTGSVGFHNGVRISAGINTFLLIIALLITRTRLPPKGLQRFPIGQWFKEPPYVCLLISVVFLLFGLFYPVFNVQLNAITHGVDRNVALYTTSILNAASLFGRITPGFLVPITGTLNIGVFFMTCTGALVFCLLAVKDAAGTIVFSIFYGFFSGAAITMAPASVALLAKSPAEIGTRMGIFFGIGGLIGLFATPISGALLTNTYIWVRPDVFAGVTLLAGAASYTMARYFYGRGKVSYRL</sequence>
<feature type="transmembrane region" description="Helical" evidence="3">
    <location>
        <begin position="436"/>
        <end position="456"/>
    </location>
</feature>
<evidence type="ECO:0000313" key="5">
    <source>
        <dbReference type="Proteomes" id="UP000807306"/>
    </source>
</evidence>
<proteinExistence type="inferred from homology"/>
<feature type="transmembrane region" description="Helical" evidence="3">
    <location>
        <begin position="235"/>
        <end position="255"/>
    </location>
</feature>
<feature type="transmembrane region" description="Helical" evidence="3">
    <location>
        <begin position="341"/>
        <end position="361"/>
    </location>
</feature>
<dbReference type="EMBL" id="MU157836">
    <property type="protein sequence ID" value="KAF9531193.1"/>
    <property type="molecule type" value="Genomic_DNA"/>
</dbReference>